<dbReference type="EnsemblMetazoa" id="XM_030973755">
    <property type="protein sequence ID" value="XP_030829615"/>
    <property type="gene ID" value="LOC582863"/>
</dbReference>
<feature type="compositionally biased region" description="Polar residues" evidence="2">
    <location>
        <begin position="678"/>
        <end position="687"/>
    </location>
</feature>
<feature type="compositionally biased region" description="Basic and acidic residues" evidence="2">
    <location>
        <begin position="82"/>
        <end position="101"/>
    </location>
</feature>
<feature type="region of interest" description="Disordered" evidence="2">
    <location>
        <begin position="1116"/>
        <end position="1135"/>
    </location>
</feature>
<keyword evidence="3" id="KW-0472">Membrane</keyword>
<feature type="region of interest" description="Disordered" evidence="2">
    <location>
        <begin position="650"/>
        <end position="744"/>
    </location>
</feature>
<evidence type="ECO:0000313" key="5">
    <source>
        <dbReference type="Proteomes" id="UP000007110"/>
    </source>
</evidence>
<feature type="transmembrane region" description="Helical" evidence="3">
    <location>
        <begin position="874"/>
        <end position="891"/>
    </location>
</feature>
<keyword evidence="3" id="KW-0812">Transmembrane</keyword>
<reference evidence="4" key="2">
    <citation type="submission" date="2021-01" db="UniProtKB">
        <authorList>
            <consortium name="EnsemblMetazoa"/>
        </authorList>
    </citation>
    <scope>IDENTIFICATION</scope>
</reference>
<sequence>MPPKKGKKKKAAPPAEPVSEDDEQDEVRTVRKKEKGKGKKARARPVLKTLGRGAGEEAPEVQADELFEEPQEDAVLEEEKMDDVVRVKSPEMEAEKATKEAEETEAPDLESKQRQHYSSASAHGDGPGADEPQDQNDPSPDGGEDTHHAPSQDIPVADTHPMMEGITDDGEGDGEEVKKSDDDDAAEMMVVKLDTEEKTLGRVNLEEYDDADPKDFGIEVESDDEYKYLPPSNDDLPNLENLIGTLEEGDSELHTEREPPTLFNRPEHEPSYRQISHLRQELEEEKIDPYIDRFEDNVRDDVLMIGNISLEEVQEEERRLRDEHIAYQQQEAQLARNRQENILLKEERSKKHVTDVMKKKRKELSLREELSLQRERLLQDQLHKSFKKAENLLKRSLEIRKGEVKTMYGDLMMADGQYGGSKGRRWKVDWNRAPQPIQIKLKCLRGVKDKLPAGRFILMTSLYDRLGGHVLRWSNLRGQEWAGSTLPLNHDGHFYNVEIPIDQSQFTVCPSKPDIRPGMVLVFELFLLRGTLLPVDKVVAWGVFPICDGQFEVLQGKYITPMLRGEVDTRIDRHETVEKLMASDLDHWLCNIYFEIVRLPRYLAGQKEYEVELQFSSNLIGYPDRIKRAEEAIDGEEPIPGSQVDIASTNVDNQSAADVKGSKVSFGLGSEEGESSTPREGSSSVGSGSIKAGLTSSEGSMKDNDSLKLESEASTKTLESSEAGVRFRGTKQKDEDPPPTTVGSRKLLGKYEKAYLDTDSESDDDDEDYIKKKEDGFRAVKGEPGLFYKQHLNPPQTDYIRRMYTMIPKTTLLNQRKKRKKLTHLEELATHGCAVQKPFSTKGHTARQGHEKVQYISRQLFSELGLSQWRSREFWTLILLLCVIFFVRMYLHYLGQWAFLNIIAVPISTFQFLPYTVSLNYQASLLQTKEEVAVVILGPLTNVVFLSLLVFICWLFQKVVGNFPDLFCKFVIVFAIMTLLDPFLIAIIDAPLGRYANTNSDVPIADAAKLYYHFYRIHDNGLMGILLTVPIILFLSFLTCVIFYMYFLRLHNNGRMLDIFHRLHAAEDDFFMPFDLEISNQELAYICNKAEQWRGEEGERRKVAVYDYIWEEEDEEDNLEERPGKDSEKQDGKREITTHVSVHTLHLDGLRELFRHFLRLPDGSIVEVFGEMGVVGLDKDLRAALQNQASGHEKWAGSAESIHLLSLDRAGINHLRPKTQGGIGSQDLLNIPGTPSPSLRRKGEAMGMGSLGGGSKMTSQPSLHVPRNLGGASPTNSDVEEM</sequence>
<dbReference type="GeneID" id="582863"/>
<name>A0A7M7N3N8_STRPU</name>
<feature type="compositionally biased region" description="Basic residues" evidence="2">
    <location>
        <begin position="30"/>
        <end position="45"/>
    </location>
</feature>
<feature type="transmembrane region" description="Helical" evidence="3">
    <location>
        <begin position="966"/>
        <end position="988"/>
    </location>
</feature>
<accession>A0A7M7N3N8</accession>
<evidence type="ECO:0000256" key="2">
    <source>
        <dbReference type="SAM" id="MobiDB-lite"/>
    </source>
</evidence>
<feature type="compositionally biased region" description="Basic and acidic residues" evidence="2">
    <location>
        <begin position="251"/>
        <end position="271"/>
    </location>
</feature>
<keyword evidence="5" id="KW-1185">Reference proteome</keyword>
<evidence type="ECO:0000256" key="3">
    <source>
        <dbReference type="SAM" id="Phobius"/>
    </source>
</evidence>
<dbReference type="PANTHER" id="PTHR33862">
    <property type="entry name" value="OROFACIAL CLEFT 1 CANDIDATE GENE 1 PROTEIN"/>
    <property type="match status" value="1"/>
</dbReference>
<dbReference type="InParanoid" id="A0A7M7N3N8"/>
<dbReference type="PANTHER" id="PTHR33862:SF3">
    <property type="entry name" value="OROFACIAL CLEFT 1 CANDIDATE GENE 1 PROTEIN"/>
    <property type="match status" value="1"/>
</dbReference>
<feature type="compositionally biased region" description="Acidic residues" evidence="2">
    <location>
        <begin position="57"/>
        <end position="81"/>
    </location>
</feature>
<feature type="compositionally biased region" description="Basic and acidic residues" evidence="2">
    <location>
        <begin position="1120"/>
        <end position="1135"/>
    </location>
</feature>
<feature type="compositionally biased region" description="Basic residues" evidence="2">
    <location>
        <begin position="1"/>
        <end position="11"/>
    </location>
</feature>
<evidence type="ECO:0000313" key="4">
    <source>
        <dbReference type="EnsemblMetazoa" id="XP_030829615"/>
    </source>
</evidence>
<feature type="compositionally biased region" description="Polar residues" evidence="2">
    <location>
        <begin position="1273"/>
        <end position="1282"/>
    </location>
</feature>
<feature type="compositionally biased region" description="Basic and acidic residues" evidence="2">
    <location>
        <begin position="700"/>
        <end position="713"/>
    </location>
</feature>
<dbReference type="OMA" id="EVCVCCL"/>
<feature type="transmembrane region" description="Helical" evidence="3">
    <location>
        <begin position="1022"/>
        <end position="1047"/>
    </location>
</feature>
<proteinExistence type="predicted"/>
<dbReference type="Proteomes" id="UP000007110">
    <property type="component" value="Unassembled WGS sequence"/>
</dbReference>
<feature type="region of interest" description="Disordered" evidence="2">
    <location>
        <begin position="1219"/>
        <end position="1282"/>
    </location>
</feature>
<dbReference type="RefSeq" id="XP_030829615.1">
    <property type="nucleotide sequence ID" value="XM_030973755.1"/>
</dbReference>
<feature type="coiled-coil region" evidence="1">
    <location>
        <begin position="310"/>
        <end position="347"/>
    </location>
</feature>
<protein>
    <submittedName>
        <fullName evidence="4">Uncharacterized protein</fullName>
    </submittedName>
</protein>
<evidence type="ECO:0000256" key="1">
    <source>
        <dbReference type="SAM" id="Coils"/>
    </source>
</evidence>
<feature type="region of interest" description="Disordered" evidence="2">
    <location>
        <begin position="1"/>
        <end position="186"/>
    </location>
</feature>
<dbReference type="OrthoDB" id="347244at2759"/>
<organism evidence="4 5">
    <name type="scientific">Strongylocentrotus purpuratus</name>
    <name type="common">Purple sea urchin</name>
    <dbReference type="NCBI Taxonomy" id="7668"/>
    <lineage>
        <taxon>Eukaryota</taxon>
        <taxon>Metazoa</taxon>
        <taxon>Echinodermata</taxon>
        <taxon>Eleutherozoa</taxon>
        <taxon>Echinozoa</taxon>
        <taxon>Echinoidea</taxon>
        <taxon>Euechinoidea</taxon>
        <taxon>Echinacea</taxon>
        <taxon>Camarodonta</taxon>
        <taxon>Echinidea</taxon>
        <taxon>Strongylocentrotidae</taxon>
        <taxon>Strongylocentrotus</taxon>
    </lineage>
</organism>
<dbReference type="KEGG" id="spu:582863"/>
<keyword evidence="1" id="KW-0175">Coiled coil</keyword>
<feature type="transmembrane region" description="Helical" evidence="3">
    <location>
        <begin position="932"/>
        <end position="954"/>
    </location>
</feature>
<dbReference type="InterPro" id="IPR031390">
    <property type="entry name" value="OFCC1"/>
</dbReference>
<feature type="region of interest" description="Disordered" evidence="2">
    <location>
        <begin position="250"/>
        <end position="272"/>
    </location>
</feature>
<reference evidence="5" key="1">
    <citation type="submission" date="2015-02" db="EMBL/GenBank/DDBJ databases">
        <title>Genome sequencing for Strongylocentrotus purpuratus.</title>
        <authorList>
            <person name="Murali S."/>
            <person name="Liu Y."/>
            <person name="Vee V."/>
            <person name="English A."/>
            <person name="Wang M."/>
            <person name="Skinner E."/>
            <person name="Han Y."/>
            <person name="Muzny D.M."/>
            <person name="Worley K.C."/>
            <person name="Gibbs R.A."/>
        </authorList>
    </citation>
    <scope>NUCLEOTIDE SEQUENCE</scope>
</reference>
<keyword evidence="3" id="KW-1133">Transmembrane helix</keyword>
<feature type="transmembrane region" description="Helical" evidence="3">
    <location>
        <begin position="898"/>
        <end position="917"/>
    </location>
</feature>